<evidence type="ECO:0000313" key="5">
    <source>
        <dbReference type="EMBL" id="GEO32951.1"/>
    </source>
</evidence>
<organism evidence="5 6">
    <name type="scientific">Cellulomonas aerilata</name>
    <dbReference type="NCBI Taxonomy" id="515326"/>
    <lineage>
        <taxon>Bacteria</taxon>
        <taxon>Bacillati</taxon>
        <taxon>Actinomycetota</taxon>
        <taxon>Actinomycetes</taxon>
        <taxon>Micrococcales</taxon>
        <taxon>Cellulomonadaceae</taxon>
        <taxon>Cellulomonas</taxon>
    </lineage>
</organism>
<protein>
    <submittedName>
        <fullName evidence="5">Transcriptional regulator</fullName>
    </submittedName>
</protein>
<evidence type="ECO:0000313" key="6">
    <source>
        <dbReference type="Proteomes" id="UP000321181"/>
    </source>
</evidence>
<dbReference type="Gene3D" id="1.10.260.40">
    <property type="entry name" value="lambda repressor-like DNA-binding domains"/>
    <property type="match status" value="1"/>
</dbReference>
<dbReference type="InterPro" id="IPR010982">
    <property type="entry name" value="Lambda_DNA-bd_dom_sf"/>
</dbReference>
<dbReference type="InterPro" id="IPR028082">
    <property type="entry name" value="Peripla_BP_I"/>
</dbReference>
<keyword evidence="1" id="KW-0805">Transcription regulation</keyword>
<dbReference type="SUPFAM" id="SSF47413">
    <property type="entry name" value="lambda repressor-like DNA-binding domains"/>
    <property type="match status" value="1"/>
</dbReference>
<evidence type="ECO:0000256" key="2">
    <source>
        <dbReference type="ARBA" id="ARBA00023125"/>
    </source>
</evidence>
<dbReference type="Pfam" id="PF00356">
    <property type="entry name" value="LacI"/>
    <property type="match status" value="1"/>
</dbReference>
<comment type="caution">
    <text evidence="5">The sequence shown here is derived from an EMBL/GenBank/DDBJ whole genome shotgun (WGS) entry which is preliminary data.</text>
</comment>
<evidence type="ECO:0000256" key="1">
    <source>
        <dbReference type="ARBA" id="ARBA00023015"/>
    </source>
</evidence>
<dbReference type="PANTHER" id="PTHR30146:SF109">
    <property type="entry name" value="HTH-TYPE TRANSCRIPTIONAL REGULATOR GALS"/>
    <property type="match status" value="1"/>
</dbReference>
<proteinExistence type="predicted"/>
<keyword evidence="6" id="KW-1185">Reference proteome</keyword>
<dbReference type="PROSITE" id="PS00356">
    <property type="entry name" value="HTH_LACI_1"/>
    <property type="match status" value="1"/>
</dbReference>
<sequence length="334" mass="35842">MADVARTAGVSVGTVSHVLNHPDRVREATRLRVLGAIDQLGFVRNSNASFLAAGENRTIGLIVIDIGNSLFVDIARGAQHRVGHETMSLLLANSDNDDALQDRHLDFFNSARLAGVLLAPMRDPHLALDRARRLGTAVVVLNYRSQHDDHCSVLIDNEEAGYLAGRHLIELGRRRLAFVGGRDELQPVHDRRTGVRRAVAESPGTTLVELATENLEAPDGDQAGEQIADQPAATRPDGVIAVTDLLGMAIIQAIGRHGLSVPGDVAVMGCDYNSNAWGGTIPLTSVRMRGQDMGRAGVDLLLEELSAGDDHEHRDVVLRPSLVARESTVGRSGT</sequence>
<keyword evidence="3" id="KW-0804">Transcription</keyword>
<accession>A0A512D925</accession>
<dbReference type="PANTHER" id="PTHR30146">
    <property type="entry name" value="LACI-RELATED TRANSCRIPTIONAL REPRESSOR"/>
    <property type="match status" value="1"/>
</dbReference>
<dbReference type="SUPFAM" id="SSF53822">
    <property type="entry name" value="Periplasmic binding protein-like I"/>
    <property type="match status" value="1"/>
</dbReference>
<gene>
    <name evidence="5" type="ORF">CAE01nite_06760</name>
</gene>
<evidence type="ECO:0000259" key="4">
    <source>
        <dbReference type="PROSITE" id="PS50932"/>
    </source>
</evidence>
<feature type="domain" description="HTH lacI-type" evidence="4">
    <location>
        <begin position="1"/>
        <end position="53"/>
    </location>
</feature>
<dbReference type="Proteomes" id="UP000321181">
    <property type="component" value="Unassembled WGS sequence"/>
</dbReference>
<keyword evidence="2" id="KW-0238">DNA-binding</keyword>
<dbReference type="PROSITE" id="PS50932">
    <property type="entry name" value="HTH_LACI_2"/>
    <property type="match status" value="1"/>
</dbReference>
<dbReference type="GO" id="GO:0003700">
    <property type="term" value="F:DNA-binding transcription factor activity"/>
    <property type="evidence" value="ECO:0007669"/>
    <property type="project" value="TreeGrafter"/>
</dbReference>
<dbReference type="Pfam" id="PF13377">
    <property type="entry name" value="Peripla_BP_3"/>
    <property type="match status" value="1"/>
</dbReference>
<dbReference type="EMBL" id="BJYY01000002">
    <property type="protein sequence ID" value="GEO32951.1"/>
    <property type="molecule type" value="Genomic_DNA"/>
</dbReference>
<dbReference type="InterPro" id="IPR000843">
    <property type="entry name" value="HTH_LacI"/>
</dbReference>
<evidence type="ECO:0000256" key="3">
    <source>
        <dbReference type="ARBA" id="ARBA00023163"/>
    </source>
</evidence>
<dbReference type="Gene3D" id="3.40.50.2300">
    <property type="match status" value="2"/>
</dbReference>
<name>A0A512D925_9CELL</name>
<dbReference type="InterPro" id="IPR046335">
    <property type="entry name" value="LacI/GalR-like_sensor"/>
</dbReference>
<dbReference type="AlphaFoldDB" id="A0A512D925"/>
<dbReference type="GO" id="GO:0000976">
    <property type="term" value="F:transcription cis-regulatory region binding"/>
    <property type="evidence" value="ECO:0007669"/>
    <property type="project" value="TreeGrafter"/>
</dbReference>
<reference evidence="5 6" key="1">
    <citation type="submission" date="2019-07" db="EMBL/GenBank/DDBJ databases">
        <title>Whole genome shotgun sequence of Cellulomonas aerilata NBRC 106308.</title>
        <authorList>
            <person name="Hosoyama A."/>
            <person name="Uohara A."/>
            <person name="Ohji S."/>
            <person name="Ichikawa N."/>
        </authorList>
    </citation>
    <scope>NUCLEOTIDE SEQUENCE [LARGE SCALE GENOMIC DNA]</scope>
    <source>
        <strain evidence="5 6">NBRC 106308</strain>
    </source>
</reference>
<dbReference type="CDD" id="cd01392">
    <property type="entry name" value="HTH_LacI"/>
    <property type="match status" value="1"/>
</dbReference>
<dbReference type="SMART" id="SM00354">
    <property type="entry name" value="HTH_LACI"/>
    <property type="match status" value="1"/>
</dbReference>